<dbReference type="InterPro" id="IPR050312">
    <property type="entry name" value="IolE/XylAMocC-like"/>
</dbReference>
<keyword evidence="3" id="KW-1185">Reference proteome</keyword>
<proteinExistence type="predicted"/>
<keyword evidence="2" id="KW-0413">Isomerase</keyword>
<sequence length="278" mass="32062">MKLIEANQLAGMNIHYRYFSFEYFLESQLRAGFQNIELWAGSPHFFLSNLEYDDCRKFSRMARERGLNIKVITPENCSVPYHFAAADPDLYRRSFEYFKKGLDAGEELGCQIMAVHSGRGNLDQDREEAWKRGCDMLARLAEYANGKGITLAMESLRPQETNLGVTLADVKRMMDEINHPNFKAMIDTCAMGVSGETPEQWFNCLGDENIIHMHFIDGTPYGHLIWGDGKHNLENWLKTLKKHNYKGLLSQEITAIEYCFDPAAADIRNYQQFKPFME</sequence>
<dbReference type="Pfam" id="PF01261">
    <property type="entry name" value="AP_endonuc_2"/>
    <property type="match status" value="1"/>
</dbReference>
<name>A0ABR7NR06_9FIRM</name>
<dbReference type="GO" id="GO:0016853">
    <property type="term" value="F:isomerase activity"/>
    <property type="evidence" value="ECO:0007669"/>
    <property type="project" value="UniProtKB-KW"/>
</dbReference>
<dbReference type="Proteomes" id="UP000647491">
    <property type="component" value="Unassembled WGS sequence"/>
</dbReference>
<protein>
    <submittedName>
        <fullName evidence="2">Sugar phosphate isomerase/epimerase</fullName>
    </submittedName>
</protein>
<dbReference type="EMBL" id="JACRTJ010000011">
    <property type="protein sequence ID" value="MBC8598545.1"/>
    <property type="molecule type" value="Genomic_DNA"/>
</dbReference>
<dbReference type="RefSeq" id="WP_262427132.1">
    <property type="nucleotide sequence ID" value="NZ_JACRTJ010000011.1"/>
</dbReference>
<dbReference type="PANTHER" id="PTHR12110:SF41">
    <property type="entry name" value="INOSOSE DEHYDRATASE"/>
    <property type="match status" value="1"/>
</dbReference>
<dbReference type="InterPro" id="IPR036237">
    <property type="entry name" value="Xyl_isomerase-like_sf"/>
</dbReference>
<evidence type="ECO:0000259" key="1">
    <source>
        <dbReference type="Pfam" id="PF01261"/>
    </source>
</evidence>
<evidence type="ECO:0000313" key="3">
    <source>
        <dbReference type="Proteomes" id="UP000647491"/>
    </source>
</evidence>
<dbReference type="InterPro" id="IPR013022">
    <property type="entry name" value="Xyl_isomerase-like_TIM-brl"/>
</dbReference>
<dbReference type="Gene3D" id="3.20.20.150">
    <property type="entry name" value="Divalent-metal-dependent TIM barrel enzymes"/>
    <property type="match status" value="1"/>
</dbReference>
<feature type="domain" description="Xylose isomerase-like TIM barrel" evidence="1">
    <location>
        <begin position="30"/>
        <end position="255"/>
    </location>
</feature>
<dbReference type="PANTHER" id="PTHR12110">
    <property type="entry name" value="HYDROXYPYRUVATE ISOMERASE"/>
    <property type="match status" value="1"/>
</dbReference>
<organism evidence="2 3">
    <name type="scientific">Enterocloster hominis</name>
    <name type="common">ex Liu et al. 2021</name>
    <dbReference type="NCBI Taxonomy" id="2763663"/>
    <lineage>
        <taxon>Bacteria</taxon>
        <taxon>Bacillati</taxon>
        <taxon>Bacillota</taxon>
        <taxon>Clostridia</taxon>
        <taxon>Lachnospirales</taxon>
        <taxon>Lachnospiraceae</taxon>
        <taxon>Enterocloster</taxon>
    </lineage>
</organism>
<accession>A0ABR7NR06</accession>
<gene>
    <name evidence="2" type="ORF">H8708_04750</name>
</gene>
<comment type="caution">
    <text evidence="2">The sequence shown here is derived from an EMBL/GenBank/DDBJ whole genome shotgun (WGS) entry which is preliminary data.</text>
</comment>
<evidence type="ECO:0000313" key="2">
    <source>
        <dbReference type="EMBL" id="MBC8598545.1"/>
    </source>
</evidence>
<dbReference type="SUPFAM" id="SSF51658">
    <property type="entry name" value="Xylose isomerase-like"/>
    <property type="match status" value="1"/>
</dbReference>
<reference evidence="2 3" key="1">
    <citation type="submission" date="2020-08" db="EMBL/GenBank/DDBJ databases">
        <title>Genome public.</title>
        <authorList>
            <person name="Liu C."/>
            <person name="Sun Q."/>
        </authorList>
    </citation>
    <scope>NUCLEOTIDE SEQUENCE [LARGE SCALE GENOMIC DNA]</scope>
    <source>
        <strain evidence="2 3">BX10</strain>
    </source>
</reference>